<evidence type="ECO:0000259" key="13">
    <source>
        <dbReference type="Pfam" id="PF03958"/>
    </source>
</evidence>
<evidence type="ECO:0000256" key="11">
    <source>
        <dbReference type="SAM" id="MobiDB-lite"/>
    </source>
</evidence>
<feature type="domain" description="NolW-like" evidence="13">
    <location>
        <begin position="253"/>
        <end position="350"/>
    </location>
</feature>
<dbReference type="PANTHER" id="PTHR30332">
    <property type="entry name" value="PROBABLE GENERAL SECRETION PATHWAY PROTEIN D"/>
    <property type="match status" value="1"/>
</dbReference>
<evidence type="ECO:0000256" key="6">
    <source>
        <dbReference type="ARBA" id="ARBA00022729"/>
    </source>
</evidence>
<feature type="domain" description="NolW-like" evidence="13">
    <location>
        <begin position="185"/>
        <end position="249"/>
    </location>
</feature>
<keyword evidence="8" id="KW-0472">Membrane</keyword>
<evidence type="ECO:0000313" key="15">
    <source>
        <dbReference type="EMBL" id="ODC05541.1"/>
    </source>
</evidence>
<dbReference type="InterPro" id="IPR050810">
    <property type="entry name" value="Bact_Secretion_Sys_Channel"/>
</dbReference>
<keyword evidence="4" id="KW-1134">Transmembrane beta strand</keyword>
<reference evidence="15 16" key="1">
    <citation type="submission" date="2016-08" db="EMBL/GenBank/DDBJ databases">
        <authorList>
            <person name="Seilhamer J.J."/>
        </authorList>
    </citation>
    <scope>NUCLEOTIDE SEQUENCE [LARGE SCALE GENOMIC DNA]</scope>
    <source>
        <strain evidence="15 16">PH27A</strain>
    </source>
</reference>
<keyword evidence="6" id="KW-0732">Signal</keyword>
<proteinExistence type="inferred from homology"/>
<gene>
    <name evidence="15" type="ORF">BFW38_16490</name>
</gene>
<dbReference type="AlphaFoldDB" id="A0A1E2VEY3"/>
<dbReference type="InterPro" id="IPR013356">
    <property type="entry name" value="T2SS_GspD"/>
</dbReference>
<sequence>MEAAEAEAATDKTAEPNAEQRYTLDFNQVEIPEFVHSVGRITHKRFIIDPRVRGQITLKSQRRLTAEELYRVFQNTLQVNGFATVALPDGSLKVVPDQIARTQPLPVGDQAHNQGQVIATRVIETRYLEAGQLAALLQPLVDTRVGTLTPYPDSHLLIMTDWQDNLDRLSRLAQLIDRHREPQVDILPLAHANAKNMTETLTQLLSRQGRFNVQLVADERTNTLVVLGSDNGRARVKSLVTALDTPQRQDTNTRVIYLSHADASEVLDVLHNLQSGDNSDASLGASISSGAARNSDDPQDTAPATSSGFQRDGVSLAVHPGTNALILTGPGADLDRYQSIIKQLDIRRAQVAVEAIIAEISESRARQLGVQWLFADTSGKGTIPVGGINMPTSGQPGIAQIAAAAANKDNSALGSLLGKLNGLTAGVGRISDSGISFAMLLNALRSDTETNLLSTPSLTTLDNAEAHILVGQEVPFVTGSTTVNNANPYQTIERQNVGVSLNIKPTISADNTIRMEITQEVSSIADNVTASDVVTNKREIETTVLAQDGGIIVLGGLMSDNSSRAQQKVPILGDIPLIGSLFRYTDNSRDKQNLMVFIRARVLRDAESLDQATGEKYRYMRAQQLLSGIEGSYVLPEWSAQQSVDWQSLYPNARQRLGSLAP</sequence>
<feature type="domain" description="GspD-like N0" evidence="14">
    <location>
        <begin position="24"/>
        <end position="94"/>
    </location>
</feature>
<comment type="similarity">
    <text evidence="2">Belongs to the bacterial secretin family. GSP D subfamily.</text>
</comment>
<comment type="subcellular location">
    <subcellularLocation>
        <location evidence="1 10">Cell outer membrane</location>
    </subcellularLocation>
</comment>
<dbReference type="Gene3D" id="3.30.1370.120">
    <property type="match status" value="3"/>
</dbReference>
<keyword evidence="7" id="KW-0653">Protein transport</keyword>
<keyword evidence="9" id="KW-0998">Cell outer membrane</keyword>
<dbReference type="Pfam" id="PF21305">
    <property type="entry name" value="type_II_gspD_N0"/>
    <property type="match status" value="1"/>
</dbReference>
<keyword evidence="5" id="KW-0812">Transmembrane</keyword>
<keyword evidence="3 10" id="KW-0813">Transport</keyword>
<dbReference type="InterPro" id="IPR038591">
    <property type="entry name" value="NolW-like_sf"/>
</dbReference>
<evidence type="ECO:0000256" key="8">
    <source>
        <dbReference type="ARBA" id="ARBA00023136"/>
    </source>
</evidence>
<accession>A0A1E2VEY3</accession>
<dbReference type="Proteomes" id="UP000094291">
    <property type="component" value="Unassembled WGS sequence"/>
</dbReference>
<dbReference type="PANTHER" id="PTHR30332:SF24">
    <property type="entry name" value="SECRETIN GSPD-RELATED"/>
    <property type="match status" value="1"/>
</dbReference>
<evidence type="ECO:0000259" key="12">
    <source>
        <dbReference type="Pfam" id="PF00263"/>
    </source>
</evidence>
<feature type="region of interest" description="Disordered" evidence="11">
    <location>
        <begin position="281"/>
        <end position="313"/>
    </location>
</feature>
<evidence type="ECO:0000256" key="9">
    <source>
        <dbReference type="ARBA" id="ARBA00023237"/>
    </source>
</evidence>
<dbReference type="InterPro" id="IPR001775">
    <property type="entry name" value="GspD/PilQ"/>
</dbReference>
<feature type="compositionally biased region" description="Low complexity" evidence="11">
    <location>
        <begin position="281"/>
        <end position="292"/>
    </location>
</feature>
<dbReference type="PRINTS" id="PR00811">
    <property type="entry name" value="BCTERIALGSPD"/>
</dbReference>
<feature type="domain" description="NolW-like" evidence="13">
    <location>
        <begin position="120"/>
        <end position="180"/>
    </location>
</feature>
<evidence type="ECO:0000256" key="1">
    <source>
        <dbReference type="ARBA" id="ARBA00004442"/>
    </source>
</evidence>
<dbReference type="Pfam" id="PF03958">
    <property type="entry name" value="Secretin_N"/>
    <property type="match status" value="3"/>
</dbReference>
<name>A0A1E2VEY3_9GAMM</name>
<dbReference type="Pfam" id="PF00263">
    <property type="entry name" value="Secretin"/>
    <property type="match status" value="1"/>
</dbReference>
<dbReference type="GO" id="GO:0015628">
    <property type="term" value="P:protein secretion by the type II secretion system"/>
    <property type="evidence" value="ECO:0007669"/>
    <property type="project" value="InterPro"/>
</dbReference>
<keyword evidence="16" id="KW-1185">Reference proteome</keyword>
<evidence type="ECO:0000259" key="14">
    <source>
        <dbReference type="Pfam" id="PF21305"/>
    </source>
</evidence>
<evidence type="ECO:0000256" key="7">
    <source>
        <dbReference type="ARBA" id="ARBA00022927"/>
    </source>
</evidence>
<feature type="domain" description="Type II/III secretion system secretin-like" evidence="12">
    <location>
        <begin position="443"/>
        <end position="604"/>
    </location>
</feature>
<evidence type="ECO:0000256" key="4">
    <source>
        <dbReference type="ARBA" id="ARBA00022452"/>
    </source>
</evidence>
<dbReference type="GO" id="GO:0015627">
    <property type="term" value="C:type II protein secretion system complex"/>
    <property type="evidence" value="ECO:0007669"/>
    <property type="project" value="InterPro"/>
</dbReference>
<dbReference type="InterPro" id="IPR004846">
    <property type="entry name" value="T2SS/T3SS_dom"/>
</dbReference>
<dbReference type="EMBL" id="MDTQ01000001">
    <property type="protein sequence ID" value="ODC05541.1"/>
    <property type="molecule type" value="Genomic_DNA"/>
</dbReference>
<evidence type="ECO:0000256" key="3">
    <source>
        <dbReference type="ARBA" id="ARBA00022448"/>
    </source>
</evidence>
<dbReference type="GO" id="GO:0009279">
    <property type="term" value="C:cell outer membrane"/>
    <property type="evidence" value="ECO:0007669"/>
    <property type="project" value="UniProtKB-SubCell"/>
</dbReference>
<dbReference type="PRINTS" id="PR01032">
    <property type="entry name" value="PHAGEIV"/>
</dbReference>
<organism evidence="15 16">
    <name type="scientific">Terasakiispira papahanaumokuakeensis</name>
    <dbReference type="NCBI Taxonomy" id="197479"/>
    <lineage>
        <taxon>Bacteria</taxon>
        <taxon>Pseudomonadati</taxon>
        <taxon>Pseudomonadota</taxon>
        <taxon>Gammaproteobacteria</taxon>
        <taxon>Oceanospirillales</taxon>
        <taxon>Terasakiispira</taxon>
    </lineage>
</organism>
<dbReference type="InterPro" id="IPR005644">
    <property type="entry name" value="NolW-like"/>
</dbReference>
<comment type="caution">
    <text evidence="15">The sequence shown here is derived from an EMBL/GenBank/DDBJ whole genome shotgun (WGS) entry which is preliminary data.</text>
</comment>
<dbReference type="InterPro" id="IPR049371">
    <property type="entry name" value="GspD-like_N0"/>
</dbReference>
<evidence type="ECO:0000256" key="2">
    <source>
        <dbReference type="ARBA" id="ARBA00006980"/>
    </source>
</evidence>
<evidence type="ECO:0000256" key="5">
    <source>
        <dbReference type="ARBA" id="ARBA00022692"/>
    </source>
</evidence>
<dbReference type="STRING" id="197479.BFW38_16490"/>
<dbReference type="NCBIfam" id="TIGR02517">
    <property type="entry name" value="type_II_gspD"/>
    <property type="match status" value="1"/>
</dbReference>
<protein>
    <submittedName>
        <fullName evidence="15">Type II secretion system protein GspD</fullName>
    </submittedName>
</protein>
<evidence type="ECO:0000256" key="10">
    <source>
        <dbReference type="RuleBase" id="RU004004"/>
    </source>
</evidence>
<evidence type="ECO:0000313" key="16">
    <source>
        <dbReference type="Proteomes" id="UP000094291"/>
    </source>
</evidence>